<proteinExistence type="inferred from homology"/>
<dbReference type="GO" id="GO:0007160">
    <property type="term" value="P:cell-matrix adhesion"/>
    <property type="evidence" value="ECO:0007669"/>
    <property type="project" value="InterPro"/>
</dbReference>
<dbReference type="AlphaFoldDB" id="A0A8J4X2Q4"/>
<evidence type="ECO:0000256" key="1">
    <source>
        <dbReference type="ARBA" id="ARBA00010771"/>
    </source>
</evidence>
<comment type="caution">
    <text evidence="2">The sequence shown here is derived from an EMBL/GenBank/DDBJ whole genome shotgun (WGS) entry which is preliminary data.</text>
</comment>
<evidence type="ECO:0000313" key="2">
    <source>
        <dbReference type="EMBL" id="KAF5902222.1"/>
    </source>
</evidence>
<dbReference type="PRINTS" id="PR00317">
    <property type="entry name" value="EPENDYMIN"/>
</dbReference>
<feature type="non-terminal residue" evidence="2">
    <location>
        <position position="147"/>
    </location>
</feature>
<sequence length="147" mass="16354">SPPLFEGSFSVVAQNGNFQGLGKQSFDAILKRIRIREFVIAGNHTEVMDALLLYQERVVYQIDYKHRTCQKQELMDEFHPIEIPDNSTLIGQVVLGSLSGPGEGVLANSWAGDLPEVQGWYVMTFTEFGCFPVGVLYSVPKTDLIVS</sequence>
<name>A0A8J4X2Q4_CLAMG</name>
<dbReference type="PANTHER" id="PTHR10697:SF5">
    <property type="entry name" value="EPENDYMIN-RELATED"/>
    <property type="match status" value="1"/>
</dbReference>
<dbReference type="GO" id="GO:0005764">
    <property type="term" value="C:lysosome"/>
    <property type="evidence" value="ECO:0007669"/>
    <property type="project" value="TreeGrafter"/>
</dbReference>
<feature type="non-terminal residue" evidence="2">
    <location>
        <position position="1"/>
    </location>
</feature>
<dbReference type="InterPro" id="IPR001299">
    <property type="entry name" value="Ependymin"/>
</dbReference>
<dbReference type="GO" id="GO:0005576">
    <property type="term" value="C:extracellular region"/>
    <property type="evidence" value="ECO:0007669"/>
    <property type="project" value="InterPro"/>
</dbReference>
<keyword evidence="3" id="KW-1185">Reference proteome</keyword>
<dbReference type="PANTHER" id="PTHR10697">
    <property type="entry name" value="MAMMALIAN EPENDYMIN-RELATED PROTEIN 1"/>
    <property type="match status" value="1"/>
</dbReference>
<evidence type="ECO:0000313" key="3">
    <source>
        <dbReference type="Proteomes" id="UP000727407"/>
    </source>
</evidence>
<accession>A0A8J4X2Q4</accession>
<organism evidence="2 3">
    <name type="scientific">Clarias magur</name>
    <name type="common">Asian catfish</name>
    <name type="synonym">Macropteronotus magur</name>
    <dbReference type="NCBI Taxonomy" id="1594786"/>
    <lineage>
        <taxon>Eukaryota</taxon>
        <taxon>Metazoa</taxon>
        <taxon>Chordata</taxon>
        <taxon>Craniata</taxon>
        <taxon>Vertebrata</taxon>
        <taxon>Euteleostomi</taxon>
        <taxon>Actinopterygii</taxon>
        <taxon>Neopterygii</taxon>
        <taxon>Teleostei</taxon>
        <taxon>Ostariophysi</taxon>
        <taxon>Siluriformes</taxon>
        <taxon>Clariidae</taxon>
        <taxon>Clarias</taxon>
    </lineage>
</organism>
<dbReference type="EMBL" id="QNUK01000095">
    <property type="protein sequence ID" value="KAF5902222.1"/>
    <property type="molecule type" value="Genomic_DNA"/>
</dbReference>
<reference evidence="2" key="1">
    <citation type="submission" date="2020-07" db="EMBL/GenBank/DDBJ databases">
        <title>Clarias magur genome sequencing, assembly and annotation.</title>
        <authorList>
            <person name="Kushwaha B."/>
            <person name="Kumar R."/>
            <person name="Das P."/>
            <person name="Joshi C.G."/>
            <person name="Kumar D."/>
            <person name="Nagpure N.S."/>
            <person name="Pandey M."/>
            <person name="Agarwal S."/>
            <person name="Srivastava S."/>
            <person name="Singh M."/>
            <person name="Sahoo L."/>
            <person name="Jayasankar P."/>
            <person name="Meher P.K."/>
            <person name="Koringa P.G."/>
            <person name="Iquebal M.A."/>
            <person name="Das S.P."/>
            <person name="Bit A."/>
            <person name="Patnaik S."/>
            <person name="Patel N."/>
            <person name="Shah T.M."/>
            <person name="Hinsu A."/>
            <person name="Jena J.K."/>
        </authorList>
    </citation>
    <scope>NUCLEOTIDE SEQUENCE</scope>
    <source>
        <strain evidence="2">CIFAMagur01</strain>
        <tissue evidence="2">Testis</tissue>
    </source>
</reference>
<dbReference type="OrthoDB" id="9942506at2759"/>
<comment type="similarity">
    <text evidence="1">Belongs to the ependymin family.</text>
</comment>
<dbReference type="GO" id="GO:0005509">
    <property type="term" value="F:calcium ion binding"/>
    <property type="evidence" value="ECO:0007669"/>
    <property type="project" value="InterPro"/>
</dbReference>
<dbReference type="SMART" id="SM00026">
    <property type="entry name" value="EPEND"/>
    <property type="match status" value="1"/>
</dbReference>
<gene>
    <name evidence="2" type="primary">epdl1</name>
    <name evidence="2" type="ORF">DAT39_008064</name>
</gene>
<dbReference type="Pfam" id="PF00811">
    <property type="entry name" value="Ependymin"/>
    <property type="match status" value="1"/>
</dbReference>
<dbReference type="Proteomes" id="UP000727407">
    <property type="component" value="Unassembled WGS sequence"/>
</dbReference>
<protein>
    <submittedName>
        <fullName evidence="2">Ependymin-like</fullName>
    </submittedName>
</protein>